<dbReference type="Gene3D" id="2.70.70.10">
    <property type="entry name" value="Glucose Permease (Domain IIA)"/>
    <property type="match status" value="1"/>
</dbReference>
<dbReference type="PANTHER" id="PTHR47053:SF5">
    <property type="entry name" value="BIFUNCTIONAL MURAMIDASE_DL-ENDOPEPTIDASE CWLT"/>
    <property type="match status" value="1"/>
</dbReference>
<feature type="compositionally biased region" description="Basic residues" evidence="5">
    <location>
        <begin position="179"/>
        <end position="195"/>
    </location>
</feature>
<feature type="domain" description="NlpC/P60" evidence="7">
    <location>
        <begin position="798"/>
        <end position="923"/>
    </location>
</feature>
<keyword evidence="6" id="KW-1133">Transmembrane helix</keyword>
<feature type="transmembrane region" description="Helical" evidence="6">
    <location>
        <begin position="439"/>
        <end position="459"/>
    </location>
</feature>
<accession>A0A6N2V191</accession>
<evidence type="ECO:0000256" key="3">
    <source>
        <dbReference type="ARBA" id="ARBA00022801"/>
    </source>
</evidence>
<evidence type="ECO:0000256" key="1">
    <source>
        <dbReference type="ARBA" id="ARBA00007074"/>
    </source>
</evidence>
<feature type="compositionally biased region" description="Basic and acidic residues" evidence="5">
    <location>
        <begin position="131"/>
        <end position="143"/>
    </location>
</feature>
<dbReference type="CDD" id="cd12797">
    <property type="entry name" value="M23_peptidase"/>
    <property type="match status" value="1"/>
</dbReference>
<dbReference type="Pfam" id="PF01551">
    <property type="entry name" value="Peptidase_M23"/>
    <property type="match status" value="1"/>
</dbReference>
<feature type="region of interest" description="Disordered" evidence="5">
    <location>
        <begin position="1"/>
        <end position="258"/>
    </location>
</feature>
<dbReference type="EC" id="3.4.24.-" evidence="8"/>
<dbReference type="InterPro" id="IPR038765">
    <property type="entry name" value="Papain-like_cys_pep_sf"/>
</dbReference>
<sequence>MAEKKGKKKQDTAYRKEVNAEFRKGAENVFTGGGSAAYQPRDADTKKPGHGSTGKRQAEKVTQAHQETFGQKVQKSGNGQLQEKQTFSEHKGVDSQKGDTRQRESNHASKAKAKKQMYQTTSGQKVQKSGAKPEQEEKPDFVRESSGFTGQDSFSQPEEMEKKQPDTEDYHRKDTYRQSQKKGKYHKKRVQKEHRVKSETREKTENKTFTEESFAENTGNLFQGEGGSEFTGSKKLQKKQQQAGKAGKKVQKARAKLPKTREYTLQRVFDEKTGKGKYVVVPLDKEKPFKQEGIPKTTMRRMQNESRNFVHGKIAETEKENSAVEGAHKSEQKGEELFSFVKRQIKGKEQKQRAKVAKLEKKQFKKEVNFQYQKFLEENPQMQKKVLQKRLQKQRIKREYIKARKKAASAKTAEQAFEKTKNGAVTVARKLQEFARKNAGLLVTVGIMALLLMMIMVSVSSCGAMFADTQSTILAASYLSKPKEIDAADLQFTRLELELQKEIDRVETDNPGYDEYSYNLGAIGHNPFTLISYLSAVHTEFTASGVESEIQALFDEMYTLTLTPDTETRTRTVTKTGTRTVTDPVTGEETEEEYEYEEEEEYEVSILRVTLTVIPLESLVSGKMDTEQAEIFAMYGETNGLLQEFASPLNLYWYYYVSSYYGYRKNEVTGNEEFHRGVDIAVPTGTTVYAAHDGTVTAAAYDSHYGNYVAIEIDGYTTKYAHMDSLSVSSGQTVEKGAVIGTTGNTGSSTGSHLHIECLYNGEYYNPLFYFDVGEGTLYGETPGGLPGNAIPPDAYDDASVQALMEEAAKYLGFPYVWGGSSPSTSFDCSGFVCWVFTNSGVHNLPRTTAQGIYDQCTSVSASDAKAGDIIFFTGTYNSAGAVSHVGIYCGNGTMIHCGDPISYASTNSPYWQSHFYSFGRLN</sequence>
<dbReference type="PANTHER" id="PTHR47053">
    <property type="entry name" value="MUREIN DD-ENDOPEPTIDASE MEPH-RELATED"/>
    <property type="match status" value="1"/>
</dbReference>
<dbReference type="InterPro" id="IPR011055">
    <property type="entry name" value="Dup_hybrid_motif"/>
</dbReference>
<feature type="compositionally biased region" description="Polar residues" evidence="5">
    <location>
        <begin position="117"/>
        <end position="127"/>
    </location>
</feature>
<dbReference type="InterPro" id="IPR051202">
    <property type="entry name" value="Peptidase_C40"/>
</dbReference>
<organism evidence="8">
    <name type="scientific">Enterocloster bolteae</name>
    <dbReference type="NCBI Taxonomy" id="208479"/>
    <lineage>
        <taxon>Bacteria</taxon>
        <taxon>Bacillati</taxon>
        <taxon>Bacillota</taxon>
        <taxon>Clostridia</taxon>
        <taxon>Lachnospirales</taxon>
        <taxon>Lachnospiraceae</taxon>
        <taxon>Enterocloster</taxon>
    </lineage>
</organism>
<dbReference type="GO" id="GO:0008234">
    <property type="term" value="F:cysteine-type peptidase activity"/>
    <property type="evidence" value="ECO:0007669"/>
    <property type="project" value="UniProtKB-KW"/>
</dbReference>
<keyword evidence="6" id="KW-0472">Membrane</keyword>
<evidence type="ECO:0000256" key="4">
    <source>
        <dbReference type="ARBA" id="ARBA00022807"/>
    </source>
</evidence>
<dbReference type="GO" id="GO:0006508">
    <property type="term" value="P:proteolysis"/>
    <property type="evidence" value="ECO:0007669"/>
    <property type="project" value="UniProtKB-KW"/>
</dbReference>
<evidence type="ECO:0000259" key="7">
    <source>
        <dbReference type="PROSITE" id="PS51935"/>
    </source>
</evidence>
<reference evidence="8" key="1">
    <citation type="submission" date="2019-11" db="EMBL/GenBank/DDBJ databases">
        <authorList>
            <person name="Feng L."/>
        </authorList>
    </citation>
    <scope>NUCLEOTIDE SEQUENCE</scope>
    <source>
        <strain evidence="8">CbolteaeLFYP116</strain>
    </source>
</reference>
<dbReference type="EMBL" id="CACRTF010000011">
    <property type="protein sequence ID" value="VYT22131.1"/>
    <property type="molecule type" value="Genomic_DNA"/>
</dbReference>
<feature type="compositionally biased region" description="Polar residues" evidence="5">
    <location>
        <begin position="146"/>
        <end position="156"/>
    </location>
</feature>
<proteinExistence type="inferred from homology"/>
<protein>
    <submittedName>
        <fullName evidence="8">Murein DD-endopeptidase MepM</fullName>
        <ecNumber evidence="8">3.4.24.-</ecNumber>
    </submittedName>
</protein>
<keyword evidence="6" id="KW-0812">Transmembrane</keyword>
<dbReference type="InterPro" id="IPR000064">
    <property type="entry name" value="NLP_P60_dom"/>
</dbReference>
<name>A0A6N2V191_9FIRM</name>
<comment type="similarity">
    <text evidence="1">Belongs to the peptidase C40 family.</text>
</comment>
<keyword evidence="2" id="KW-0645">Protease</keyword>
<feature type="compositionally biased region" description="Basic and acidic residues" evidence="5">
    <location>
        <begin position="86"/>
        <end position="107"/>
    </location>
</feature>
<dbReference type="RefSeq" id="WP_002584837.1">
    <property type="nucleotide sequence ID" value="NZ_CACRTF010000011.1"/>
</dbReference>
<evidence type="ECO:0000313" key="8">
    <source>
        <dbReference type="EMBL" id="VYT22131.1"/>
    </source>
</evidence>
<evidence type="ECO:0000256" key="2">
    <source>
        <dbReference type="ARBA" id="ARBA00022670"/>
    </source>
</evidence>
<dbReference type="AlphaFoldDB" id="A0A6N2V191"/>
<evidence type="ECO:0000256" key="6">
    <source>
        <dbReference type="SAM" id="Phobius"/>
    </source>
</evidence>
<dbReference type="Pfam" id="PF00877">
    <property type="entry name" value="NLPC_P60"/>
    <property type="match status" value="1"/>
</dbReference>
<feature type="compositionally biased region" description="Basic and acidic residues" evidence="5">
    <location>
        <begin position="196"/>
        <end position="210"/>
    </location>
</feature>
<feature type="compositionally biased region" description="Polar residues" evidence="5">
    <location>
        <begin position="63"/>
        <end position="85"/>
    </location>
</feature>
<feature type="region of interest" description="Disordered" evidence="5">
    <location>
        <begin position="290"/>
        <end position="329"/>
    </location>
</feature>
<gene>
    <name evidence="8" type="primary">mepM_1</name>
    <name evidence="8" type="ORF">CBLFYP116_02392</name>
</gene>
<dbReference type="NCBIfam" id="NF045974">
    <property type="entry name" value="conju_CD1108"/>
    <property type="match status" value="1"/>
</dbReference>
<feature type="compositionally biased region" description="Basic and acidic residues" evidence="5">
    <location>
        <begin position="313"/>
        <end position="329"/>
    </location>
</feature>
<evidence type="ECO:0000256" key="5">
    <source>
        <dbReference type="SAM" id="MobiDB-lite"/>
    </source>
</evidence>
<dbReference type="SUPFAM" id="SSF51261">
    <property type="entry name" value="Duplicated hybrid motif"/>
    <property type="match status" value="1"/>
</dbReference>
<feature type="compositionally biased region" description="Basic and acidic residues" evidence="5">
    <location>
        <begin position="1"/>
        <end position="26"/>
    </location>
</feature>
<feature type="compositionally biased region" description="Basic residues" evidence="5">
    <location>
        <begin position="246"/>
        <end position="258"/>
    </location>
</feature>
<dbReference type="SUPFAM" id="SSF54001">
    <property type="entry name" value="Cysteine proteinases"/>
    <property type="match status" value="1"/>
</dbReference>
<dbReference type="Gene3D" id="3.90.1720.10">
    <property type="entry name" value="endopeptidase domain like (from Nostoc punctiforme)"/>
    <property type="match status" value="1"/>
</dbReference>
<feature type="compositionally biased region" description="Basic and acidic residues" evidence="5">
    <location>
        <begin position="159"/>
        <end position="176"/>
    </location>
</feature>
<dbReference type="InterPro" id="IPR016047">
    <property type="entry name" value="M23ase_b-sheet_dom"/>
</dbReference>
<dbReference type="PROSITE" id="PS51935">
    <property type="entry name" value="NLPC_P60"/>
    <property type="match status" value="1"/>
</dbReference>
<keyword evidence="4" id="KW-0788">Thiol protease</keyword>
<keyword evidence="3 8" id="KW-0378">Hydrolase</keyword>